<name>A0A2I0KN47_PUNGR</name>
<organism evidence="2 3">
    <name type="scientific">Punica granatum</name>
    <name type="common">Pomegranate</name>
    <dbReference type="NCBI Taxonomy" id="22663"/>
    <lineage>
        <taxon>Eukaryota</taxon>
        <taxon>Viridiplantae</taxon>
        <taxon>Streptophyta</taxon>
        <taxon>Embryophyta</taxon>
        <taxon>Tracheophyta</taxon>
        <taxon>Spermatophyta</taxon>
        <taxon>Magnoliopsida</taxon>
        <taxon>eudicotyledons</taxon>
        <taxon>Gunneridae</taxon>
        <taxon>Pentapetalae</taxon>
        <taxon>rosids</taxon>
        <taxon>malvids</taxon>
        <taxon>Myrtales</taxon>
        <taxon>Lythraceae</taxon>
        <taxon>Punica</taxon>
    </lineage>
</organism>
<feature type="region of interest" description="Disordered" evidence="1">
    <location>
        <begin position="1"/>
        <end position="27"/>
    </location>
</feature>
<proteinExistence type="predicted"/>
<comment type="caution">
    <text evidence="2">The sequence shown here is derived from an EMBL/GenBank/DDBJ whole genome shotgun (WGS) entry which is preliminary data.</text>
</comment>
<evidence type="ECO:0000313" key="3">
    <source>
        <dbReference type="Proteomes" id="UP000233551"/>
    </source>
</evidence>
<protein>
    <submittedName>
        <fullName evidence="2">Uncharacterized protein</fullName>
    </submittedName>
</protein>
<sequence length="265" mass="28995">MKQQQPLPHGSRQPEAEEVGGGGEFNPREWALRARTISRDNTISRRFSASNISRFREDDRSFRSNFTISSTASSPGYLLTDEIDPSTYSFTTALKGEFPTDCLSAKTLSGRSLHNLTSRITMSAPLIYPSHLSTTHSLTMPASPPPTVPGKKLGVIMTRDVGIQSTPGEFSSGSASPTSTLSMAGTIRLKQLGEEAQESGKEVGEKEAAAGADDRKEEREQGREEKQRMGCKLGKDGTGCLSRIRNSRRQEKNKSRKMNTFLCSC</sequence>
<feature type="compositionally biased region" description="Basic and acidic residues" evidence="1">
    <location>
        <begin position="198"/>
        <end position="228"/>
    </location>
</feature>
<dbReference type="PANTHER" id="PTHR36748:SF3">
    <property type="entry name" value="MENTAL RETARDATION GTPASE ACTIVATING PROTEIN"/>
    <property type="match status" value="1"/>
</dbReference>
<evidence type="ECO:0000256" key="1">
    <source>
        <dbReference type="SAM" id="MobiDB-lite"/>
    </source>
</evidence>
<evidence type="ECO:0000313" key="2">
    <source>
        <dbReference type="EMBL" id="PKI69912.1"/>
    </source>
</evidence>
<dbReference type="Proteomes" id="UP000233551">
    <property type="component" value="Unassembled WGS sequence"/>
</dbReference>
<dbReference type="EMBL" id="PGOL01000479">
    <property type="protein sequence ID" value="PKI69912.1"/>
    <property type="molecule type" value="Genomic_DNA"/>
</dbReference>
<reference evidence="2 3" key="1">
    <citation type="submission" date="2017-11" db="EMBL/GenBank/DDBJ databases">
        <title>De-novo sequencing of pomegranate (Punica granatum L.) genome.</title>
        <authorList>
            <person name="Akparov Z."/>
            <person name="Amiraslanov A."/>
            <person name="Hajiyeva S."/>
            <person name="Abbasov M."/>
            <person name="Kaur K."/>
            <person name="Hamwieh A."/>
            <person name="Solovyev V."/>
            <person name="Salamov A."/>
            <person name="Braich B."/>
            <person name="Kosarev P."/>
            <person name="Mahmoud A."/>
            <person name="Hajiyev E."/>
            <person name="Babayeva S."/>
            <person name="Izzatullayeva V."/>
            <person name="Mammadov A."/>
            <person name="Mammadov A."/>
            <person name="Sharifova S."/>
            <person name="Ojaghi J."/>
            <person name="Eynullazada K."/>
            <person name="Bayramov B."/>
            <person name="Abdulazimova A."/>
            <person name="Shahmuradov I."/>
        </authorList>
    </citation>
    <scope>NUCLEOTIDE SEQUENCE [LARGE SCALE GENOMIC DNA]</scope>
    <source>
        <strain evidence="3">cv. AG2017</strain>
        <tissue evidence="2">Leaf</tissue>
    </source>
</reference>
<accession>A0A2I0KN47</accession>
<keyword evidence="3" id="KW-1185">Reference proteome</keyword>
<feature type="region of interest" description="Disordered" evidence="1">
    <location>
        <begin position="195"/>
        <end position="238"/>
    </location>
</feature>
<gene>
    <name evidence="2" type="ORF">CRG98_009787</name>
</gene>
<dbReference type="PANTHER" id="PTHR36748">
    <property type="entry name" value="MENTAL RETARDATION GTPASE ACTIVATING PROTEIN"/>
    <property type="match status" value="1"/>
</dbReference>
<dbReference type="AlphaFoldDB" id="A0A2I0KN47"/>